<name>A0ABT8RI80_9BACT</name>
<dbReference type="InterPro" id="IPR023186">
    <property type="entry name" value="IUNH"/>
</dbReference>
<dbReference type="SUPFAM" id="SSF53590">
    <property type="entry name" value="Nucleoside hydrolase"/>
    <property type="match status" value="1"/>
</dbReference>
<dbReference type="PANTHER" id="PTHR12304:SF46">
    <property type="entry name" value="INOSINE-ADENOSINE-GUANOSINE-NUCLEOSIDE HYDROLASE"/>
    <property type="match status" value="1"/>
</dbReference>
<feature type="domain" description="Inosine/uridine-preferring nucleoside hydrolase" evidence="3">
    <location>
        <begin position="5"/>
        <end position="300"/>
    </location>
</feature>
<dbReference type="Pfam" id="PF01156">
    <property type="entry name" value="IU_nuc_hydro"/>
    <property type="match status" value="1"/>
</dbReference>
<dbReference type="RefSeq" id="WP_302041678.1">
    <property type="nucleotide sequence ID" value="NZ_JAUKPO010000038.1"/>
</dbReference>
<dbReference type="InterPro" id="IPR036452">
    <property type="entry name" value="Ribo_hydro-like"/>
</dbReference>
<keyword evidence="5" id="KW-1185">Reference proteome</keyword>
<protein>
    <submittedName>
        <fullName evidence="4">Nucleoside hydrolase</fullName>
    </submittedName>
</protein>
<dbReference type="InterPro" id="IPR001910">
    <property type="entry name" value="Inosine/uridine_hydrolase_dom"/>
</dbReference>
<dbReference type="GO" id="GO:0016787">
    <property type="term" value="F:hydrolase activity"/>
    <property type="evidence" value="ECO:0007669"/>
    <property type="project" value="UniProtKB-KW"/>
</dbReference>
<keyword evidence="1 4" id="KW-0378">Hydrolase</keyword>
<gene>
    <name evidence="4" type="ORF">Q0590_31680</name>
</gene>
<evidence type="ECO:0000256" key="1">
    <source>
        <dbReference type="ARBA" id="ARBA00022801"/>
    </source>
</evidence>
<evidence type="ECO:0000313" key="5">
    <source>
        <dbReference type="Proteomes" id="UP001168528"/>
    </source>
</evidence>
<evidence type="ECO:0000256" key="2">
    <source>
        <dbReference type="ARBA" id="ARBA00023295"/>
    </source>
</evidence>
<dbReference type="Proteomes" id="UP001168528">
    <property type="component" value="Unassembled WGS sequence"/>
</dbReference>
<accession>A0ABT8RI80</accession>
<organism evidence="4 5">
    <name type="scientific">Rhodocytophaga aerolata</name>
    <dbReference type="NCBI Taxonomy" id="455078"/>
    <lineage>
        <taxon>Bacteria</taxon>
        <taxon>Pseudomonadati</taxon>
        <taxon>Bacteroidota</taxon>
        <taxon>Cytophagia</taxon>
        <taxon>Cytophagales</taxon>
        <taxon>Rhodocytophagaceae</taxon>
        <taxon>Rhodocytophaga</taxon>
    </lineage>
</organism>
<evidence type="ECO:0000313" key="4">
    <source>
        <dbReference type="EMBL" id="MDO1450878.1"/>
    </source>
</evidence>
<evidence type="ECO:0000259" key="3">
    <source>
        <dbReference type="Pfam" id="PF01156"/>
    </source>
</evidence>
<dbReference type="EMBL" id="JAUKPO010000038">
    <property type="protein sequence ID" value="MDO1450878.1"/>
    <property type="molecule type" value="Genomic_DNA"/>
</dbReference>
<keyword evidence="2" id="KW-0326">Glycosidase</keyword>
<dbReference type="Gene3D" id="3.90.245.10">
    <property type="entry name" value="Ribonucleoside hydrolase-like"/>
    <property type="match status" value="1"/>
</dbReference>
<dbReference type="PANTHER" id="PTHR12304">
    <property type="entry name" value="INOSINE-URIDINE PREFERRING NUCLEOSIDE HYDROLASE"/>
    <property type="match status" value="1"/>
</dbReference>
<reference evidence="4" key="1">
    <citation type="submission" date="2023-07" db="EMBL/GenBank/DDBJ databases">
        <title>The genome sequence of Rhodocytophaga aerolata KACC 12507.</title>
        <authorList>
            <person name="Zhang X."/>
        </authorList>
    </citation>
    <scope>NUCLEOTIDE SEQUENCE</scope>
    <source>
        <strain evidence="4">KACC 12507</strain>
    </source>
</reference>
<sequence>MRKLVLMDHDGGVDDLLSQLLLLTMQEIELLGITVTPADCFIEPALESSYKLLQVTQKEHIPLGRGEYYGINAFPSEWRARPEVINALPMLINLPRAPDPYTYPAAVDLIVKKLMQASGTVQILLTGPCSNLVFALEKQPELKNKIAQVVWMAGAFDVPGNVQTYQHNGTAEWNAFWDPISTQKLVALQLPLVFVPLDVTNHVPVTKSFLSRLAAQLSYPLSHLAGQMWAMTIDTIPSYHYVYYMWDILATSFLLIPQAFTTKPVQVNVSTRPPNAGQTYVDEHGWTATRVTGVDIASFYEFILTQFKK</sequence>
<proteinExistence type="predicted"/>
<comment type="caution">
    <text evidence="4">The sequence shown here is derived from an EMBL/GenBank/DDBJ whole genome shotgun (WGS) entry which is preliminary data.</text>
</comment>